<dbReference type="InterPro" id="IPR000531">
    <property type="entry name" value="Beta-barrel_TonB"/>
</dbReference>
<dbReference type="Gene3D" id="2.170.130.10">
    <property type="entry name" value="TonB-dependent receptor, plug domain"/>
    <property type="match status" value="1"/>
</dbReference>
<dbReference type="PANTHER" id="PTHR30069:SF29">
    <property type="entry name" value="HEMOGLOBIN AND HEMOGLOBIN-HAPTOGLOBIN-BINDING PROTEIN 1-RELATED"/>
    <property type="match status" value="1"/>
</dbReference>
<dbReference type="EMBL" id="JBHUDD010000027">
    <property type="protein sequence ID" value="MFD1508473.1"/>
    <property type="molecule type" value="Genomic_DNA"/>
</dbReference>
<evidence type="ECO:0000313" key="15">
    <source>
        <dbReference type="EMBL" id="MFD1508473.1"/>
    </source>
</evidence>
<evidence type="ECO:0000256" key="11">
    <source>
        <dbReference type="RuleBase" id="RU003357"/>
    </source>
</evidence>
<feature type="domain" description="TonB-dependent receptor plug" evidence="14">
    <location>
        <begin position="43"/>
        <end position="149"/>
    </location>
</feature>
<dbReference type="Gene3D" id="2.40.170.20">
    <property type="entry name" value="TonB-dependent receptor, beta-barrel domain"/>
    <property type="match status" value="1"/>
</dbReference>
<evidence type="ECO:0000256" key="4">
    <source>
        <dbReference type="ARBA" id="ARBA00022692"/>
    </source>
</evidence>
<keyword evidence="8 15" id="KW-0675">Receptor</keyword>
<evidence type="ECO:0000256" key="3">
    <source>
        <dbReference type="ARBA" id="ARBA00022452"/>
    </source>
</evidence>
<evidence type="ECO:0000256" key="8">
    <source>
        <dbReference type="ARBA" id="ARBA00023170"/>
    </source>
</evidence>
<evidence type="ECO:0000256" key="12">
    <source>
        <dbReference type="SAM" id="SignalP"/>
    </source>
</evidence>
<gene>
    <name evidence="15" type="ORF">ACFTOW_03530</name>
</gene>
<proteinExistence type="inferred from homology"/>
<keyword evidence="3 10" id="KW-1134">Transmembrane beta strand</keyword>
<dbReference type="Pfam" id="PF07715">
    <property type="entry name" value="Plug"/>
    <property type="match status" value="1"/>
</dbReference>
<dbReference type="PANTHER" id="PTHR30069">
    <property type="entry name" value="TONB-DEPENDENT OUTER MEMBRANE RECEPTOR"/>
    <property type="match status" value="1"/>
</dbReference>
<dbReference type="PROSITE" id="PS52016">
    <property type="entry name" value="TONB_DEPENDENT_REC_3"/>
    <property type="match status" value="1"/>
</dbReference>
<keyword evidence="16" id="KW-1185">Reference proteome</keyword>
<evidence type="ECO:0000256" key="5">
    <source>
        <dbReference type="ARBA" id="ARBA00022729"/>
    </source>
</evidence>
<dbReference type="SUPFAM" id="SSF56935">
    <property type="entry name" value="Porins"/>
    <property type="match status" value="1"/>
</dbReference>
<keyword evidence="6 11" id="KW-0798">TonB box</keyword>
<evidence type="ECO:0000256" key="10">
    <source>
        <dbReference type="PROSITE-ProRule" id="PRU01360"/>
    </source>
</evidence>
<protein>
    <submittedName>
        <fullName evidence="15">TonB-dependent receptor plug domain-containing protein</fullName>
    </submittedName>
</protein>
<reference evidence="16" key="1">
    <citation type="journal article" date="2019" name="Int. J. Syst. Evol. Microbiol.">
        <title>The Global Catalogue of Microorganisms (GCM) 10K type strain sequencing project: providing services to taxonomists for standard genome sequencing and annotation.</title>
        <authorList>
            <consortium name="The Broad Institute Genomics Platform"/>
            <consortium name="The Broad Institute Genome Sequencing Center for Infectious Disease"/>
            <person name="Wu L."/>
            <person name="Ma J."/>
        </authorList>
    </citation>
    <scope>NUCLEOTIDE SEQUENCE [LARGE SCALE GENOMIC DNA]</scope>
    <source>
        <strain evidence="16">CGMCC 1.12477</strain>
    </source>
</reference>
<dbReference type="Pfam" id="PF00593">
    <property type="entry name" value="TonB_dep_Rec_b-barrel"/>
    <property type="match status" value="1"/>
</dbReference>
<comment type="caution">
    <text evidence="15">The sequence shown here is derived from an EMBL/GenBank/DDBJ whole genome shotgun (WGS) entry which is preliminary data.</text>
</comment>
<feature type="chain" id="PRO_5046754572" evidence="12">
    <location>
        <begin position="22"/>
        <end position="616"/>
    </location>
</feature>
<dbReference type="CDD" id="cd01347">
    <property type="entry name" value="ligand_gated_channel"/>
    <property type="match status" value="1"/>
</dbReference>
<dbReference type="Proteomes" id="UP001597186">
    <property type="component" value="Unassembled WGS sequence"/>
</dbReference>
<dbReference type="InterPro" id="IPR012910">
    <property type="entry name" value="Plug_dom"/>
</dbReference>
<evidence type="ECO:0000256" key="9">
    <source>
        <dbReference type="ARBA" id="ARBA00023237"/>
    </source>
</evidence>
<organism evidence="15 16">
    <name type="scientific">Lacimonas salitolerans</name>
    <dbReference type="NCBI Taxonomy" id="1323750"/>
    <lineage>
        <taxon>Bacteria</taxon>
        <taxon>Pseudomonadati</taxon>
        <taxon>Pseudomonadota</taxon>
        <taxon>Alphaproteobacteria</taxon>
        <taxon>Rhodobacterales</taxon>
        <taxon>Paracoccaceae</taxon>
        <taxon>Lacimonas</taxon>
    </lineage>
</organism>
<feature type="domain" description="TonB-dependent receptor-like beta-barrel" evidence="13">
    <location>
        <begin position="194"/>
        <end position="590"/>
    </location>
</feature>
<evidence type="ECO:0000256" key="1">
    <source>
        <dbReference type="ARBA" id="ARBA00004571"/>
    </source>
</evidence>
<dbReference type="RefSeq" id="WP_379913115.1">
    <property type="nucleotide sequence ID" value="NZ_JBHUDD010000027.1"/>
</dbReference>
<comment type="similarity">
    <text evidence="10 11">Belongs to the TonB-dependent receptor family.</text>
</comment>
<dbReference type="InterPro" id="IPR037066">
    <property type="entry name" value="Plug_dom_sf"/>
</dbReference>
<evidence type="ECO:0000256" key="7">
    <source>
        <dbReference type="ARBA" id="ARBA00023136"/>
    </source>
</evidence>
<keyword evidence="7 10" id="KW-0472">Membrane</keyword>
<keyword evidence="9 10" id="KW-0998">Cell outer membrane</keyword>
<evidence type="ECO:0000259" key="14">
    <source>
        <dbReference type="Pfam" id="PF07715"/>
    </source>
</evidence>
<keyword evidence="2 10" id="KW-0813">Transport</keyword>
<keyword evidence="4 10" id="KW-0812">Transmembrane</keyword>
<evidence type="ECO:0000256" key="2">
    <source>
        <dbReference type="ARBA" id="ARBA00022448"/>
    </source>
</evidence>
<name>A0ABW4EAX3_9RHOB</name>
<evidence type="ECO:0000259" key="13">
    <source>
        <dbReference type="Pfam" id="PF00593"/>
    </source>
</evidence>
<evidence type="ECO:0000256" key="6">
    <source>
        <dbReference type="ARBA" id="ARBA00023077"/>
    </source>
</evidence>
<dbReference type="InterPro" id="IPR036942">
    <property type="entry name" value="Beta-barrel_TonB_sf"/>
</dbReference>
<accession>A0ABW4EAX3</accession>
<feature type="signal peptide" evidence="12">
    <location>
        <begin position="1"/>
        <end position="21"/>
    </location>
</feature>
<dbReference type="InterPro" id="IPR039426">
    <property type="entry name" value="TonB-dep_rcpt-like"/>
</dbReference>
<sequence length="616" mass="66035">MIRHLLASAAFTALATAPALAQQAFDLEEITVFSNIGGIEADRTGTAVSVLDAEDLQRNGETAVTDELNGLPGISVARNGPVGTQTTLTIRGVNQNNIAVRYEGIDVADPSGTQVAFDFGGLMTGGLGRIDVLRGAQSALFGSQAVGGAILMQGKRASGIGTEVETQLEFGSHGTRQASIDVAMASDRGELSFGLGRFRTDGFSAWEENGRPGAEADGYEETRLNLFAAYDLGAATTVEFAGFFIDSEGEFDDNFSGTFFDSANVNRSRKRGARLSVIHDFGAVQVTGTLSRFAIDRELDYSGFILPYKGRRDTARLEAAFALGASIDVVAGIEHKRETYIDTYQSRSTDMNTAFAQAVYAINADNDVTASLRHDNHSAFGGQWAGRLNGAHRLGGGTTLRWSAGTGYRAPSNYELYGFYVDTFVTPPATVLVGDPTLGVEKAQSVDFGIEQQFGNGRVALTAFYLKATDLIDYSFASGTYVQRNGAARRTGIELSGEWDIDDRLRLSGAYTYTDTDIDVALDSSGWSAAVPLHKLALALDWAATERLDLGLNMIASADKPRVDDFVVVNMAAAYEVSDGVEAYLRIENLLDREYQTVAGYGTSDRAAFFGLRASF</sequence>
<keyword evidence="5 12" id="KW-0732">Signal</keyword>
<evidence type="ECO:0000313" key="16">
    <source>
        <dbReference type="Proteomes" id="UP001597186"/>
    </source>
</evidence>
<comment type="subcellular location">
    <subcellularLocation>
        <location evidence="1 10">Cell outer membrane</location>
        <topology evidence="1 10">Multi-pass membrane protein</topology>
    </subcellularLocation>
</comment>